<name>A0A4P9YZ25_9FUNG</name>
<evidence type="ECO:0000256" key="6">
    <source>
        <dbReference type="ARBA" id="ARBA00022840"/>
    </source>
</evidence>
<keyword evidence="3" id="KW-0813">Transport</keyword>
<evidence type="ECO:0000256" key="13">
    <source>
        <dbReference type="SAM" id="MobiDB-lite"/>
    </source>
</evidence>
<dbReference type="SUPFAM" id="SSF52540">
    <property type="entry name" value="P-loop containing nucleoside triphosphate hydrolases"/>
    <property type="match status" value="1"/>
</dbReference>
<dbReference type="GO" id="GO:0140359">
    <property type="term" value="F:ABC-type transporter activity"/>
    <property type="evidence" value="ECO:0007669"/>
    <property type="project" value="InterPro"/>
</dbReference>
<gene>
    <name evidence="17" type="ORF">SYNPS1DRAFT_15740</name>
</gene>
<dbReference type="GO" id="GO:0016887">
    <property type="term" value="F:ATP hydrolysis activity"/>
    <property type="evidence" value="ECO:0007669"/>
    <property type="project" value="InterPro"/>
</dbReference>
<feature type="domain" description="ABC transporter" evidence="15">
    <location>
        <begin position="360"/>
        <end position="596"/>
    </location>
</feature>
<feature type="region of interest" description="Disordered" evidence="13">
    <location>
        <begin position="603"/>
        <end position="627"/>
    </location>
</feature>
<dbReference type="PROSITE" id="PS50929">
    <property type="entry name" value="ABC_TM1F"/>
    <property type="match status" value="1"/>
</dbReference>
<feature type="transmembrane region" description="Helical" evidence="14">
    <location>
        <begin position="143"/>
        <end position="170"/>
    </location>
</feature>
<dbReference type="AlphaFoldDB" id="A0A4P9YZ25"/>
<keyword evidence="5" id="KW-0547">Nucleotide-binding</keyword>
<evidence type="ECO:0000256" key="10">
    <source>
        <dbReference type="ARBA" id="ARBA00024363"/>
    </source>
</evidence>
<dbReference type="InterPro" id="IPR036640">
    <property type="entry name" value="ABC1_TM_sf"/>
</dbReference>
<dbReference type="PANTHER" id="PTHR24221:SF402">
    <property type="entry name" value="IRON-SULFUR CLUSTERS TRANSPORTER ABCB7, MITOCHONDRIAL"/>
    <property type="match status" value="1"/>
</dbReference>
<comment type="similarity">
    <text evidence="10">Belongs to the ABC transporter superfamily. ABCB family. Heavy Metal importer (TC 3.A.1.210) subfamily.</text>
</comment>
<evidence type="ECO:0000259" key="16">
    <source>
        <dbReference type="PROSITE" id="PS50929"/>
    </source>
</evidence>
<keyword evidence="4 14" id="KW-0812">Transmembrane</keyword>
<dbReference type="Proteomes" id="UP000278143">
    <property type="component" value="Unassembled WGS sequence"/>
</dbReference>
<dbReference type="GO" id="GO:0006879">
    <property type="term" value="P:intracellular iron ion homeostasis"/>
    <property type="evidence" value="ECO:0007669"/>
    <property type="project" value="TreeGrafter"/>
</dbReference>
<proteinExistence type="inferred from homology"/>
<keyword evidence="8 14" id="KW-1133">Transmembrane helix</keyword>
<dbReference type="PANTHER" id="PTHR24221">
    <property type="entry name" value="ATP-BINDING CASSETTE SUB-FAMILY B"/>
    <property type="match status" value="1"/>
</dbReference>
<comment type="subcellular location">
    <subcellularLocation>
        <location evidence="1">Mitochondrion inner membrane</location>
        <topology evidence="1">Multi-pass membrane protein</topology>
    </subcellularLocation>
</comment>
<feature type="transmembrane region" description="Helical" evidence="14">
    <location>
        <begin position="176"/>
        <end position="197"/>
    </location>
</feature>
<evidence type="ECO:0000256" key="8">
    <source>
        <dbReference type="ARBA" id="ARBA00022989"/>
    </source>
</evidence>
<keyword evidence="9 14" id="KW-0472">Membrane</keyword>
<evidence type="ECO:0000256" key="5">
    <source>
        <dbReference type="ARBA" id="ARBA00022741"/>
    </source>
</evidence>
<feature type="domain" description="ABC transmembrane type-1" evidence="16">
    <location>
        <begin position="31"/>
        <end position="326"/>
    </location>
</feature>
<sequence>MGKSTSDVEIIRRMMRYVWPKGDYAIKGRVVLALALLGAGKLCNVQVPFFFKQVIDSLNMPVPEGGTVMTVAGAVLIGYGLSRIGSFAFQELRNAVFARVAQGAIRRVADSIFSHLLSLDLSFHLSRQTGGLSRAIDRGTKGISFVLTSTVLHLAPTILEISMVCGILSYKFGTPYALVTLGTMAAYTLFTVSVTSWRTKFRRQANAADNEAATRVIDSLINYEAVKASSIGRGYFGNEKYELARYNAAMLKYETASLKIAGSLAFLNAGQNTIFSLSLASMMAMAAQGVIQGHLTVGDLVLINQLVFQLSMPLNFLGSVYRDLRQALTDMDTLFNLQAIDQRITDAPNARPVVFDGGEIRFENVTFGYHPTRPILRNATFTIPRGKKVAIVGPSGCGKSTVLRLMFRFYEPQSGRILVDGQDIRDVQLASLRRLIGVVPQDTALFNDTIYHNIAYGNTQATMDQVMHAAQRAQIHHVIERLPDGYQTRVGERGLMISGGEKQRVALARTILKDPPILFFDEATSALDTHTEQSILANIRSLLDEKHCTSVFIAHRLRTISDADLIVVLKDGEVVEQGRHESLLSGVEGQGVYRDMWWSQELTEAEKQATEEDEANNNNGNGNGNAK</sequence>
<dbReference type="SUPFAM" id="SSF90123">
    <property type="entry name" value="ABC transporter transmembrane region"/>
    <property type="match status" value="1"/>
</dbReference>
<dbReference type="InterPro" id="IPR011527">
    <property type="entry name" value="ABC1_TM_dom"/>
</dbReference>
<evidence type="ECO:0000256" key="9">
    <source>
        <dbReference type="ARBA" id="ARBA00023136"/>
    </source>
</evidence>
<feature type="transmembrane region" description="Helical" evidence="14">
    <location>
        <begin position="69"/>
        <end position="89"/>
    </location>
</feature>
<evidence type="ECO:0000256" key="3">
    <source>
        <dbReference type="ARBA" id="ARBA00022448"/>
    </source>
</evidence>
<evidence type="ECO:0000256" key="1">
    <source>
        <dbReference type="ARBA" id="ARBA00004448"/>
    </source>
</evidence>
<dbReference type="GO" id="GO:0005743">
    <property type="term" value="C:mitochondrial inner membrane"/>
    <property type="evidence" value="ECO:0007669"/>
    <property type="project" value="UniProtKB-SubCell"/>
</dbReference>
<dbReference type="Pfam" id="PF00005">
    <property type="entry name" value="ABC_tran"/>
    <property type="match status" value="1"/>
</dbReference>
<evidence type="ECO:0000259" key="15">
    <source>
        <dbReference type="PROSITE" id="PS50893"/>
    </source>
</evidence>
<evidence type="ECO:0000313" key="18">
    <source>
        <dbReference type="Proteomes" id="UP000278143"/>
    </source>
</evidence>
<dbReference type="PROSITE" id="PS50893">
    <property type="entry name" value="ABC_TRANSPORTER_2"/>
    <property type="match status" value="1"/>
</dbReference>
<keyword evidence="6" id="KW-0067">ATP-binding</keyword>
<dbReference type="Pfam" id="PF00664">
    <property type="entry name" value="ABC_membrane"/>
    <property type="match status" value="1"/>
</dbReference>
<evidence type="ECO:0000256" key="14">
    <source>
        <dbReference type="SAM" id="Phobius"/>
    </source>
</evidence>
<keyword evidence="7" id="KW-1278">Translocase</keyword>
<dbReference type="EMBL" id="KZ989770">
    <property type="protein sequence ID" value="RKP25377.1"/>
    <property type="molecule type" value="Genomic_DNA"/>
</dbReference>
<dbReference type="CDD" id="cd03253">
    <property type="entry name" value="ABCC_ATM1_transporter"/>
    <property type="match status" value="1"/>
</dbReference>
<evidence type="ECO:0000256" key="4">
    <source>
        <dbReference type="ARBA" id="ARBA00022692"/>
    </source>
</evidence>
<dbReference type="PROSITE" id="PS00211">
    <property type="entry name" value="ABC_TRANSPORTER_1"/>
    <property type="match status" value="1"/>
</dbReference>
<dbReference type="SMART" id="SM00382">
    <property type="entry name" value="AAA"/>
    <property type="match status" value="1"/>
</dbReference>
<dbReference type="FunFam" id="3.40.50.300:FF:000186">
    <property type="entry name" value="ATP-binding cassette sub-family B member 7, mitochondrial"/>
    <property type="match status" value="1"/>
</dbReference>
<dbReference type="InterPro" id="IPR003593">
    <property type="entry name" value="AAA+_ATPase"/>
</dbReference>
<reference evidence="18" key="1">
    <citation type="journal article" date="2018" name="Nat. Microbiol.">
        <title>Leveraging single-cell genomics to expand the fungal tree of life.</title>
        <authorList>
            <person name="Ahrendt S.R."/>
            <person name="Quandt C.A."/>
            <person name="Ciobanu D."/>
            <person name="Clum A."/>
            <person name="Salamov A."/>
            <person name="Andreopoulos B."/>
            <person name="Cheng J.F."/>
            <person name="Woyke T."/>
            <person name="Pelin A."/>
            <person name="Henrissat B."/>
            <person name="Reynolds N.K."/>
            <person name="Benny G.L."/>
            <person name="Smith M.E."/>
            <person name="James T.Y."/>
            <person name="Grigoriev I.V."/>
        </authorList>
    </citation>
    <scope>NUCLEOTIDE SEQUENCE [LARGE SCALE GENOMIC DNA]</scope>
    <source>
        <strain evidence="18">Benny S71-1</strain>
    </source>
</reference>
<dbReference type="Gene3D" id="3.40.50.300">
    <property type="entry name" value="P-loop containing nucleotide triphosphate hydrolases"/>
    <property type="match status" value="1"/>
</dbReference>
<feature type="compositionally biased region" description="Low complexity" evidence="13">
    <location>
        <begin position="616"/>
        <end position="627"/>
    </location>
</feature>
<dbReference type="CDD" id="cd18582">
    <property type="entry name" value="ABC_6TM_ATM1_ABCB7"/>
    <property type="match status" value="1"/>
</dbReference>
<accession>A0A4P9YZ25</accession>
<keyword evidence="18" id="KW-1185">Reference proteome</keyword>
<evidence type="ECO:0000256" key="11">
    <source>
        <dbReference type="ARBA" id="ARBA00039906"/>
    </source>
</evidence>
<evidence type="ECO:0000313" key="17">
    <source>
        <dbReference type="EMBL" id="RKP25377.1"/>
    </source>
</evidence>
<dbReference type="InterPro" id="IPR017871">
    <property type="entry name" value="ABC_transporter-like_CS"/>
</dbReference>
<dbReference type="InterPro" id="IPR003439">
    <property type="entry name" value="ABC_transporter-like_ATP-bd"/>
</dbReference>
<protein>
    <recommendedName>
        <fullName evidence="11">Iron-sulfur clusters transporter ATM1, mitochondrial</fullName>
    </recommendedName>
    <alternativeName>
        <fullName evidence="12">Iron-sulfur clusters transporter atm1, mitochondrial</fullName>
    </alternativeName>
</protein>
<dbReference type="Gene3D" id="1.20.1560.10">
    <property type="entry name" value="ABC transporter type 1, transmembrane domain"/>
    <property type="match status" value="1"/>
</dbReference>
<dbReference type="InterPro" id="IPR039421">
    <property type="entry name" value="Type_1_exporter"/>
</dbReference>
<evidence type="ECO:0000256" key="7">
    <source>
        <dbReference type="ARBA" id="ARBA00022967"/>
    </source>
</evidence>
<dbReference type="GO" id="GO:0140466">
    <property type="term" value="P:iron-sulfur cluster export from the mitochondrion"/>
    <property type="evidence" value="ECO:0007669"/>
    <property type="project" value="UniProtKB-ARBA"/>
</dbReference>
<dbReference type="OrthoDB" id="6500128at2759"/>
<dbReference type="InterPro" id="IPR027417">
    <property type="entry name" value="P-loop_NTPase"/>
</dbReference>
<dbReference type="GO" id="GO:0005524">
    <property type="term" value="F:ATP binding"/>
    <property type="evidence" value="ECO:0007669"/>
    <property type="project" value="UniProtKB-KW"/>
</dbReference>
<evidence type="ECO:0000256" key="2">
    <source>
        <dbReference type="ARBA" id="ARBA00011738"/>
    </source>
</evidence>
<evidence type="ECO:0000256" key="12">
    <source>
        <dbReference type="ARBA" id="ARBA00040792"/>
    </source>
</evidence>
<dbReference type="FunFam" id="1.20.1560.10:FF:000004">
    <property type="entry name" value="ATP-binding cassette sub-family B member 7"/>
    <property type="match status" value="1"/>
</dbReference>
<organism evidence="17 18">
    <name type="scientific">Syncephalis pseudoplumigaleata</name>
    <dbReference type="NCBI Taxonomy" id="1712513"/>
    <lineage>
        <taxon>Eukaryota</taxon>
        <taxon>Fungi</taxon>
        <taxon>Fungi incertae sedis</taxon>
        <taxon>Zoopagomycota</taxon>
        <taxon>Zoopagomycotina</taxon>
        <taxon>Zoopagomycetes</taxon>
        <taxon>Zoopagales</taxon>
        <taxon>Piptocephalidaceae</taxon>
        <taxon>Syncephalis</taxon>
    </lineage>
</organism>
<comment type="subunit">
    <text evidence="2">Homodimer.</text>
</comment>